<protein>
    <submittedName>
        <fullName evidence="1">Uncharacterized protein</fullName>
    </submittedName>
</protein>
<dbReference type="PANTHER" id="PTHR33116:SF86">
    <property type="entry name" value="REVERSE TRANSCRIPTASE DOMAIN-CONTAINING PROTEIN"/>
    <property type="match status" value="1"/>
</dbReference>
<dbReference type="OrthoDB" id="1740441at2759"/>
<organism evidence="1 2">
    <name type="scientific">Parasponia andersonii</name>
    <name type="common">Sponia andersonii</name>
    <dbReference type="NCBI Taxonomy" id="3476"/>
    <lineage>
        <taxon>Eukaryota</taxon>
        <taxon>Viridiplantae</taxon>
        <taxon>Streptophyta</taxon>
        <taxon>Embryophyta</taxon>
        <taxon>Tracheophyta</taxon>
        <taxon>Spermatophyta</taxon>
        <taxon>Magnoliopsida</taxon>
        <taxon>eudicotyledons</taxon>
        <taxon>Gunneridae</taxon>
        <taxon>Pentapetalae</taxon>
        <taxon>rosids</taxon>
        <taxon>fabids</taxon>
        <taxon>Rosales</taxon>
        <taxon>Cannabaceae</taxon>
        <taxon>Parasponia</taxon>
    </lineage>
</organism>
<comment type="caution">
    <text evidence="1">The sequence shown here is derived from an EMBL/GenBank/DDBJ whole genome shotgun (WGS) entry which is preliminary data.</text>
</comment>
<dbReference type="PANTHER" id="PTHR33116">
    <property type="entry name" value="REVERSE TRANSCRIPTASE ZINC-BINDING DOMAIN-CONTAINING PROTEIN-RELATED-RELATED"/>
    <property type="match status" value="1"/>
</dbReference>
<proteinExistence type="predicted"/>
<dbReference type="EMBL" id="JXTB01000046">
    <property type="protein sequence ID" value="PON71173.1"/>
    <property type="molecule type" value="Genomic_DNA"/>
</dbReference>
<gene>
    <name evidence="1" type="ORF">PanWU01x14_076120</name>
</gene>
<keyword evidence="2" id="KW-1185">Reference proteome</keyword>
<evidence type="ECO:0000313" key="1">
    <source>
        <dbReference type="EMBL" id="PON71173.1"/>
    </source>
</evidence>
<name>A0A2P5DD03_PARAD</name>
<dbReference type="STRING" id="3476.A0A2P5DD03"/>
<dbReference type="AlphaFoldDB" id="A0A2P5DD03"/>
<evidence type="ECO:0000313" key="2">
    <source>
        <dbReference type="Proteomes" id="UP000237105"/>
    </source>
</evidence>
<sequence length="138" mass="15917">MAPSFYVGRTSRKCRPYTGLNKYLKWSRQRLNIHNYSMVFSENTNSQKKASLVNFLGYRVMDGHETFLGNPLFLSKKKKEIEHETSNFLKESICARLEGWKCKLLSQAGRTTLIKSVVQGLRYMTCQLSDCPHPSVMS</sequence>
<accession>A0A2P5DD03</accession>
<dbReference type="Proteomes" id="UP000237105">
    <property type="component" value="Unassembled WGS sequence"/>
</dbReference>
<reference evidence="2" key="1">
    <citation type="submission" date="2016-06" db="EMBL/GenBank/DDBJ databases">
        <title>Parallel loss of symbiosis genes in relatives of nitrogen-fixing non-legume Parasponia.</title>
        <authorList>
            <person name="Van Velzen R."/>
            <person name="Holmer R."/>
            <person name="Bu F."/>
            <person name="Rutten L."/>
            <person name="Van Zeijl A."/>
            <person name="Liu W."/>
            <person name="Santuari L."/>
            <person name="Cao Q."/>
            <person name="Sharma T."/>
            <person name="Shen D."/>
            <person name="Roswanjaya Y."/>
            <person name="Wardhani T."/>
            <person name="Kalhor M.S."/>
            <person name="Jansen J."/>
            <person name="Van den Hoogen J."/>
            <person name="Gungor B."/>
            <person name="Hartog M."/>
            <person name="Hontelez J."/>
            <person name="Verver J."/>
            <person name="Yang W.-C."/>
            <person name="Schijlen E."/>
            <person name="Repin R."/>
            <person name="Schilthuizen M."/>
            <person name="Schranz E."/>
            <person name="Heidstra R."/>
            <person name="Miyata K."/>
            <person name="Fedorova E."/>
            <person name="Kohlen W."/>
            <person name="Bisseling T."/>
            <person name="Smit S."/>
            <person name="Geurts R."/>
        </authorList>
    </citation>
    <scope>NUCLEOTIDE SEQUENCE [LARGE SCALE GENOMIC DNA]</scope>
    <source>
        <strain evidence="2">cv. WU1-14</strain>
    </source>
</reference>